<keyword evidence="7" id="KW-1185">Reference proteome</keyword>
<dbReference type="InterPro" id="IPR020841">
    <property type="entry name" value="PKS_Beta-ketoAc_synthase_dom"/>
</dbReference>
<dbReference type="Pfam" id="PF02801">
    <property type="entry name" value="Ketoacyl-synt_C"/>
    <property type="match status" value="1"/>
</dbReference>
<dbReference type="AlphaFoldDB" id="A0A4R6U2G9"/>
<dbReference type="EMBL" id="SNYK01000008">
    <property type="protein sequence ID" value="TDQ37304.1"/>
    <property type="molecule type" value="Genomic_DNA"/>
</dbReference>
<feature type="domain" description="Ketosynthase family 3 (KS3)" evidence="5">
    <location>
        <begin position="1"/>
        <end position="361"/>
    </location>
</feature>
<dbReference type="Pfam" id="PF00109">
    <property type="entry name" value="ketoacyl-synt"/>
    <property type="match status" value="1"/>
</dbReference>
<dbReference type="SUPFAM" id="SSF53901">
    <property type="entry name" value="Thiolase-like"/>
    <property type="match status" value="2"/>
</dbReference>
<dbReference type="PANTHER" id="PTHR11712:SF347">
    <property type="entry name" value="BETA KETOACYL-ACYL CARRIER PROTEIN SYNTHASE"/>
    <property type="match status" value="1"/>
</dbReference>
<evidence type="ECO:0000256" key="4">
    <source>
        <dbReference type="RuleBase" id="RU003694"/>
    </source>
</evidence>
<accession>A0A4R6U2G9</accession>
<evidence type="ECO:0000313" key="7">
    <source>
        <dbReference type="Proteomes" id="UP000294575"/>
    </source>
</evidence>
<dbReference type="RefSeq" id="WP_101495810.1">
    <property type="nucleotide sequence ID" value="NZ_LNJZ01000003.1"/>
</dbReference>
<dbReference type="InterPro" id="IPR000794">
    <property type="entry name" value="Beta-ketoacyl_synthase"/>
</dbReference>
<keyword evidence="3 4" id="KW-0808">Transferase</keyword>
<evidence type="ECO:0000313" key="6">
    <source>
        <dbReference type="EMBL" id="TDQ37304.1"/>
    </source>
</evidence>
<dbReference type="InterPro" id="IPR014030">
    <property type="entry name" value="Ketoacyl_synth_N"/>
</dbReference>
<dbReference type="InterPro" id="IPR014031">
    <property type="entry name" value="Ketoacyl_synth_C"/>
</dbReference>
<dbReference type="InterPro" id="IPR016039">
    <property type="entry name" value="Thiolase-like"/>
</dbReference>
<evidence type="ECO:0000256" key="3">
    <source>
        <dbReference type="ARBA" id="ARBA00022679"/>
    </source>
</evidence>
<dbReference type="PROSITE" id="PS52004">
    <property type="entry name" value="KS3_2"/>
    <property type="match status" value="1"/>
</dbReference>
<comment type="similarity">
    <text evidence="2 4">Belongs to the thiolase-like superfamily. Beta-ketoacyl-ACP synthases family.</text>
</comment>
<dbReference type="SMART" id="SM00825">
    <property type="entry name" value="PKS_KS"/>
    <property type="match status" value="1"/>
</dbReference>
<dbReference type="GO" id="GO:0006633">
    <property type="term" value="P:fatty acid biosynthetic process"/>
    <property type="evidence" value="ECO:0007669"/>
    <property type="project" value="TreeGrafter"/>
</dbReference>
<comment type="pathway">
    <text evidence="1">Lipid metabolism.</text>
</comment>
<organism evidence="6 7">
    <name type="scientific">Thiopseudomonas denitrificans</name>
    <dbReference type="NCBI Taxonomy" id="1501432"/>
    <lineage>
        <taxon>Bacteria</taxon>
        <taxon>Pseudomonadati</taxon>
        <taxon>Pseudomonadota</taxon>
        <taxon>Gammaproteobacteria</taxon>
        <taxon>Pseudomonadales</taxon>
        <taxon>Pseudomonadaceae</taxon>
        <taxon>Thiopseudomonas</taxon>
    </lineage>
</organism>
<dbReference type="Proteomes" id="UP000294575">
    <property type="component" value="Unassembled WGS sequence"/>
</dbReference>
<reference evidence="6 7" key="1">
    <citation type="submission" date="2019-03" db="EMBL/GenBank/DDBJ databases">
        <title>Genomic Encyclopedia of Type Strains, Phase IV (KMG-IV): sequencing the most valuable type-strain genomes for metagenomic binning, comparative biology and taxonomic classification.</title>
        <authorList>
            <person name="Goeker M."/>
        </authorList>
    </citation>
    <scope>NUCLEOTIDE SEQUENCE [LARGE SCALE GENOMIC DNA]</scope>
    <source>
        <strain evidence="6 7">DSM 28679</strain>
    </source>
</reference>
<gene>
    <name evidence="6" type="ORF">DFQ45_10884</name>
</gene>
<sequence length="368" mass="39675">MSVWLHHPQLHSCLGEDLASAAQRVIAGQLPQPDTFTVHERDQRLPCLSARPQLTLEQRLHAMLEPIRQATGSLAGHLLIVASSGLDITGFEQLTCERGHFKAEYSTPLHSIASALQHDYGFAASLTLNTACSSAANALIYGARLLPQYQGVVVLAFEPASQLIQQGFAALELTNESGRYQPFHPERDGLILGDASAAVLLSNRQGNSHCRLLGGYSACDTSSVTGTREDGSHILHVSRQALANAGLTSGDIELIKLHGTATRANDDAEAAGSQHWLQQPGPPALCVLKPWLGHNLGACGLTETLLLNACLEQGQLPVHTTDNRQLLLPLATRRRWTPARTRILANFFGFGGNNACLVLESHARKEQP</sequence>
<proteinExistence type="inferred from homology"/>
<comment type="caution">
    <text evidence="6">The sequence shown here is derived from an EMBL/GenBank/DDBJ whole genome shotgun (WGS) entry which is preliminary data.</text>
</comment>
<dbReference type="GO" id="GO:0004315">
    <property type="term" value="F:3-oxoacyl-[acyl-carrier-protein] synthase activity"/>
    <property type="evidence" value="ECO:0007669"/>
    <property type="project" value="TreeGrafter"/>
</dbReference>
<evidence type="ECO:0000259" key="5">
    <source>
        <dbReference type="PROSITE" id="PS52004"/>
    </source>
</evidence>
<evidence type="ECO:0000256" key="2">
    <source>
        <dbReference type="ARBA" id="ARBA00008467"/>
    </source>
</evidence>
<dbReference type="PANTHER" id="PTHR11712">
    <property type="entry name" value="POLYKETIDE SYNTHASE-RELATED"/>
    <property type="match status" value="1"/>
</dbReference>
<protein>
    <submittedName>
        <fullName evidence="6">3-oxoacyl-[acyl-carrier-protein] synthase-1</fullName>
    </submittedName>
</protein>
<evidence type="ECO:0000256" key="1">
    <source>
        <dbReference type="ARBA" id="ARBA00005189"/>
    </source>
</evidence>
<dbReference type="Gene3D" id="3.40.47.10">
    <property type="match status" value="1"/>
</dbReference>
<dbReference type="OrthoDB" id="8607208at2"/>
<name>A0A4R6U2G9_9GAMM</name>